<dbReference type="Pfam" id="PF01476">
    <property type="entry name" value="LysM"/>
    <property type="match status" value="3"/>
</dbReference>
<feature type="domain" description="LysM" evidence="1">
    <location>
        <begin position="52"/>
        <end position="96"/>
    </location>
</feature>
<evidence type="ECO:0000313" key="2">
    <source>
        <dbReference type="EMBL" id="MFC4023399.1"/>
    </source>
</evidence>
<protein>
    <submittedName>
        <fullName evidence="2">LysM peptidoglycan-binding domain-containing protein</fullName>
    </submittedName>
</protein>
<dbReference type="InterPro" id="IPR011042">
    <property type="entry name" value="6-blade_b-propeller_TolB-like"/>
</dbReference>
<name>A0ABV8GYZ4_9BACI</name>
<dbReference type="PROSITE" id="PS51782">
    <property type="entry name" value="LYSM"/>
    <property type="match status" value="3"/>
</dbReference>
<accession>A0ABV8GYZ4</accession>
<dbReference type="Proteomes" id="UP001595772">
    <property type="component" value="Unassembled WGS sequence"/>
</dbReference>
<gene>
    <name evidence="2" type="ORF">ACFOUV_06120</name>
</gene>
<dbReference type="Gene3D" id="2.120.10.30">
    <property type="entry name" value="TolB, C-terminal domain"/>
    <property type="match status" value="2"/>
</dbReference>
<feature type="domain" description="LysM" evidence="1">
    <location>
        <begin position="101"/>
        <end position="150"/>
    </location>
</feature>
<dbReference type="PANTHER" id="PTHR33734">
    <property type="entry name" value="LYSM DOMAIN-CONTAINING GPI-ANCHORED PROTEIN 2"/>
    <property type="match status" value="1"/>
</dbReference>
<dbReference type="EMBL" id="JBHSAO010000003">
    <property type="protein sequence ID" value="MFC4023399.1"/>
    <property type="molecule type" value="Genomic_DNA"/>
</dbReference>
<feature type="domain" description="LysM" evidence="1">
    <location>
        <begin position="3"/>
        <end position="47"/>
    </location>
</feature>
<comment type="caution">
    <text evidence="2">The sequence shown here is derived from an EMBL/GenBank/DDBJ whole genome shotgun (WGS) entry which is preliminary data.</text>
</comment>
<evidence type="ECO:0000259" key="1">
    <source>
        <dbReference type="PROSITE" id="PS51782"/>
    </source>
</evidence>
<dbReference type="CDD" id="cd00118">
    <property type="entry name" value="LysM"/>
    <property type="match status" value="3"/>
</dbReference>
<evidence type="ECO:0000313" key="3">
    <source>
        <dbReference type="Proteomes" id="UP001595772"/>
    </source>
</evidence>
<dbReference type="InterPro" id="IPR018392">
    <property type="entry name" value="LysM"/>
</dbReference>
<sequence length="604" mass="67526">MQYFYTVQPTDTVYDIARRWELPLASLMAANNLTAPYTIFVGQQLSIPPGVNVYRVKPGDSVYQIAQFFKVPFSVIIEANQLQAPYMIYINQLLQVPPGVPYYIVQPGDTLYLIAGRFNVITDGVRNTELIQSVNQLPTTAIIPGMMLRIPYAPPGSEGLIAYTSNRGGGFDLWLYNPRNGSNVQLTSDLGDSFSSPEWSPDSRKIAFAGIDRILYVVDLETGSIASIDQLSENDNLQLGWSPESTELAYTTRNQIIIYTIASHQAQSIQQLEATDIQWFPNGTELLFQATDAFGISQLYRISSDGTGRSRITNNTDGPLHDIQLSPDGSFVLYTTPGVSISLIITIELATGNMFGLEGGPLAKNYYPRWNPDSRIIAYSATAYEDRGYFNQIRTVTRNGDHETVHALSNCFATPVTWSTDGNKIAYLSGCSEQEFAREMWVITPNHPVPIQVLEDALITSLQWSPSPVGNLLEETYLNQTYRIRFRYPSHWERIDNERYEGPDGFFQVSAIAGDSLKEVCQGEAHHPLMPYGSTPRITSTTIENEEACFIFPSADQPAEMNQQSALIVTYPDPIEIQGTTYNFLILWADELHIREIASTLTFL</sequence>
<proteinExistence type="predicted"/>
<dbReference type="RefSeq" id="WP_379495906.1">
    <property type="nucleotide sequence ID" value="NZ_JBHSAO010000003.1"/>
</dbReference>
<keyword evidence="3" id="KW-1185">Reference proteome</keyword>
<dbReference type="SUPFAM" id="SSF54106">
    <property type="entry name" value="LysM domain"/>
    <property type="match status" value="3"/>
</dbReference>
<reference evidence="3" key="1">
    <citation type="journal article" date="2019" name="Int. J. Syst. Evol. Microbiol.">
        <title>The Global Catalogue of Microorganisms (GCM) 10K type strain sequencing project: providing services to taxonomists for standard genome sequencing and annotation.</title>
        <authorList>
            <consortium name="The Broad Institute Genomics Platform"/>
            <consortium name="The Broad Institute Genome Sequencing Center for Infectious Disease"/>
            <person name="Wu L."/>
            <person name="Ma J."/>
        </authorList>
    </citation>
    <scope>NUCLEOTIDE SEQUENCE [LARGE SCALE GENOMIC DNA]</scope>
    <source>
        <strain evidence="3">IBRC-M 10703</strain>
    </source>
</reference>
<dbReference type="PANTHER" id="PTHR33734:SF22">
    <property type="entry name" value="MEMBRANE-BOUND LYTIC MUREIN TRANSGLYCOSYLASE D"/>
    <property type="match status" value="1"/>
</dbReference>
<dbReference type="SUPFAM" id="SSF82171">
    <property type="entry name" value="DPP6 N-terminal domain-like"/>
    <property type="match status" value="1"/>
</dbReference>
<organism evidence="2 3">
    <name type="scientific">Oceanobacillus longus</name>
    <dbReference type="NCBI Taxonomy" id="930120"/>
    <lineage>
        <taxon>Bacteria</taxon>
        <taxon>Bacillati</taxon>
        <taxon>Bacillota</taxon>
        <taxon>Bacilli</taxon>
        <taxon>Bacillales</taxon>
        <taxon>Bacillaceae</taxon>
        <taxon>Oceanobacillus</taxon>
    </lineage>
</organism>
<dbReference type="Gene3D" id="3.10.350.10">
    <property type="entry name" value="LysM domain"/>
    <property type="match status" value="3"/>
</dbReference>
<dbReference type="InterPro" id="IPR036779">
    <property type="entry name" value="LysM_dom_sf"/>
</dbReference>
<dbReference type="SMART" id="SM00257">
    <property type="entry name" value="LysM"/>
    <property type="match status" value="3"/>
</dbReference>